<dbReference type="AlphaFoldDB" id="A0A078A1H8"/>
<sequence length="564" mass="65953">MINNFVSGSLVEQSARSQYKYQKVPNSQSGFNNNMESTYGDSDIAQNFNFNQEINYDRISLQVVVLIVIQIQKLYQKRFNRRGYLKKKAQQKYEKFQAVVQNYQKNILGTSLLKCEKMIDNFIQKGKIQNEYLSQEIITILKDCIRKIQYIEERVLPKEFQGHSYDRDEEGFSDYDDLGLLGSSMLNFFDKDVIKEEFEEEHSAILLEQMEMNKQFQQMLEEQPDNHLLKDFQETMQKKTLAQIFLEKFNKNQEQLHKISSVVDNQELSKIKSANSPESNNKNALITDQPNPIRAAFLKKIEQQRQIEQEKSQQAFKDRIRDSLMKKYGPAIVGGQQAEVQRFQIEIQDVNNKPNEHPMNINLEPIIQGNNLKSMLSRGIMQKYQQFKRGDFTENVSNLIPDKSLQSQDLLNQRLQQRMYQQIPSARSRSAYQRILSKEDNISVTSKQLSSKPQFYQSPQPIRSHENNSLYDAASSSIQLMNQDKKYSLQISPPQSNLTRSQHQRMSYANKNYGSLSKAGSAMIITKEEGYLHMRAKVSQKRREENLFKEMNHFANIRPQSQLF</sequence>
<dbReference type="EMBL" id="CCKQ01004809">
    <property type="protein sequence ID" value="CDW75960.1"/>
    <property type="molecule type" value="Genomic_DNA"/>
</dbReference>
<keyword evidence="3" id="KW-1185">Reference proteome</keyword>
<dbReference type="InParanoid" id="A0A078A1H8"/>
<name>A0A078A1H8_STYLE</name>
<organism evidence="2 3">
    <name type="scientific">Stylonychia lemnae</name>
    <name type="common">Ciliate</name>
    <dbReference type="NCBI Taxonomy" id="5949"/>
    <lineage>
        <taxon>Eukaryota</taxon>
        <taxon>Sar</taxon>
        <taxon>Alveolata</taxon>
        <taxon>Ciliophora</taxon>
        <taxon>Intramacronucleata</taxon>
        <taxon>Spirotrichea</taxon>
        <taxon>Stichotrichia</taxon>
        <taxon>Sporadotrichida</taxon>
        <taxon>Oxytrichidae</taxon>
        <taxon>Stylonychinae</taxon>
        <taxon>Stylonychia</taxon>
    </lineage>
</organism>
<protein>
    <submittedName>
        <fullName evidence="2">Uncharacterized protein</fullName>
    </submittedName>
</protein>
<proteinExistence type="predicted"/>
<accession>A0A078A1H8</accession>
<feature type="region of interest" description="Disordered" evidence="1">
    <location>
        <begin position="447"/>
        <end position="466"/>
    </location>
</feature>
<reference evidence="2 3" key="1">
    <citation type="submission" date="2014-06" db="EMBL/GenBank/DDBJ databases">
        <authorList>
            <person name="Swart Estienne"/>
        </authorList>
    </citation>
    <scope>NUCLEOTIDE SEQUENCE [LARGE SCALE GENOMIC DNA]</scope>
    <source>
        <strain evidence="2 3">130c</strain>
    </source>
</reference>
<dbReference type="Proteomes" id="UP000039865">
    <property type="component" value="Unassembled WGS sequence"/>
</dbReference>
<evidence type="ECO:0000313" key="3">
    <source>
        <dbReference type="Proteomes" id="UP000039865"/>
    </source>
</evidence>
<gene>
    <name evidence="2" type="primary">Contig4963.g5302</name>
    <name evidence="2" type="ORF">STYLEM_4956</name>
</gene>
<evidence type="ECO:0000256" key="1">
    <source>
        <dbReference type="SAM" id="MobiDB-lite"/>
    </source>
</evidence>
<evidence type="ECO:0000313" key="2">
    <source>
        <dbReference type="EMBL" id="CDW75960.1"/>
    </source>
</evidence>